<sequence>MAAVVPFASCYAGGSQPLQLFGKGPAGANYLSLLAYRGPRCAPRPRLTCHAPKMTLRQICRLLKMMKQVKKRETSAAAARKQGSASPAPSSPGSKAEKKCPPCCLRYKRSIKRIS</sequence>
<evidence type="ECO:0000313" key="3">
    <source>
        <dbReference type="Proteomes" id="UP000283210"/>
    </source>
</evidence>
<protein>
    <submittedName>
        <fullName evidence="2">Uncharacterized protein</fullName>
    </submittedName>
</protein>
<evidence type="ECO:0000256" key="1">
    <source>
        <dbReference type="SAM" id="MobiDB-lite"/>
    </source>
</evidence>
<dbReference type="AlphaFoldDB" id="A0A437DAX7"/>
<dbReference type="EMBL" id="CM012442">
    <property type="protein sequence ID" value="RVE72046.1"/>
    <property type="molecule type" value="Genomic_DNA"/>
</dbReference>
<accession>A0A437DAX7</accession>
<reference evidence="2 3" key="1">
    <citation type="submission" date="2018-11" db="EMBL/GenBank/DDBJ databases">
        <authorList>
            <person name="Lopez-Roques C."/>
            <person name="Donnadieu C."/>
            <person name="Bouchez O."/>
            <person name="Klopp C."/>
            <person name="Cabau C."/>
            <person name="Zahm M."/>
        </authorList>
    </citation>
    <scope>NUCLEOTIDE SEQUENCE [LARGE SCALE GENOMIC DNA]</scope>
    <source>
        <strain evidence="2">RS831</strain>
        <tissue evidence="2">Whole body</tissue>
    </source>
</reference>
<organism evidence="2 3">
    <name type="scientific">Oryzias javanicus</name>
    <name type="common">Javanese ricefish</name>
    <name type="synonym">Aplocheilus javanicus</name>
    <dbReference type="NCBI Taxonomy" id="123683"/>
    <lineage>
        <taxon>Eukaryota</taxon>
        <taxon>Metazoa</taxon>
        <taxon>Chordata</taxon>
        <taxon>Craniata</taxon>
        <taxon>Vertebrata</taxon>
        <taxon>Euteleostomi</taxon>
        <taxon>Actinopterygii</taxon>
        <taxon>Neopterygii</taxon>
        <taxon>Teleostei</taxon>
        <taxon>Neoteleostei</taxon>
        <taxon>Acanthomorphata</taxon>
        <taxon>Ovalentaria</taxon>
        <taxon>Atherinomorphae</taxon>
        <taxon>Beloniformes</taxon>
        <taxon>Adrianichthyidae</taxon>
        <taxon>Oryziinae</taxon>
        <taxon>Oryzias</taxon>
    </lineage>
</organism>
<dbReference type="Proteomes" id="UP000283210">
    <property type="component" value="Chromosome 6"/>
</dbReference>
<feature type="compositionally biased region" description="Low complexity" evidence="1">
    <location>
        <begin position="83"/>
        <end position="94"/>
    </location>
</feature>
<gene>
    <name evidence="2" type="ORF">OJAV_G00057990</name>
</gene>
<keyword evidence="3" id="KW-1185">Reference proteome</keyword>
<dbReference type="OrthoDB" id="8899560at2759"/>
<reference evidence="2 3" key="2">
    <citation type="submission" date="2019-01" db="EMBL/GenBank/DDBJ databases">
        <title>A chromosome length genome reference of the Java medaka (oryzias javanicus).</title>
        <authorList>
            <person name="Herpin A."/>
            <person name="Takehana Y."/>
            <person name="Naruse K."/>
            <person name="Ansai S."/>
            <person name="Kawaguchi M."/>
        </authorList>
    </citation>
    <scope>NUCLEOTIDE SEQUENCE [LARGE SCALE GENOMIC DNA]</scope>
    <source>
        <strain evidence="2">RS831</strain>
        <tissue evidence="2">Whole body</tissue>
    </source>
</reference>
<proteinExistence type="predicted"/>
<name>A0A437DAX7_ORYJA</name>
<feature type="region of interest" description="Disordered" evidence="1">
    <location>
        <begin position="71"/>
        <end position="101"/>
    </location>
</feature>
<evidence type="ECO:0000313" key="2">
    <source>
        <dbReference type="EMBL" id="RVE72046.1"/>
    </source>
</evidence>